<feature type="transmembrane region" description="Helical" evidence="6">
    <location>
        <begin position="135"/>
        <end position="159"/>
    </location>
</feature>
<comment type="caution">
    <text evidence="7">The sequence shown here is derived from an EMBL/GenBank/DDBJ whole genome shotgun (WGS) entry which is preliminary data.</text>
</comment>
<organism evidence="7 8">
    <name type="scientific">Arcticibacter svalbardensis MN12-7</name>
    <dbReference type="NCBI Taxonomy" id="1150600"/>
    <lineage>
        <taxon>Bacteria</taxon>
        <taxon>Pseudomonadati</taxon>
        <taxon>Bacteroidota</taxon>
        <taxon>Sphingobacteriia</taxon>
        <taxon>Sphingobacteriales</taxon>
        <taxon>Sphingobacteriaceae</taxon>
        <taxon>Arcticibacter</taxon>
    </lineage>
</organism>
<evidence type="ECO:0000256" key="3">
    <source>
        <dbReference type="ARBA" id="ARBA00022692"/>
    </source>
</evidence>
<comment type="subcellular location">
    <subcellularLocation>
        <location evidence="1">Cell membrane</location>
        <topology evidence="1">Multi-pass membrane protein</topology>
    </subcellularLocation>
</comment>
<dbReference type="Proteomes" id="UP000014174">
    <property type="component" value="Unassembled WGS sequence"/>
</dbReference>
<dbReference type="GO" id="GO:0005886">
    <property type="term" value="C:plasma membrane"/>
    <property type="evidence" value="ECO:0007669"/>
    <property type="project" value="UniProtKB-SubCell"/>
</dbReference>
<feature type="transmembrane region" description="Helical" evidence="6">
    <location>
        <begin position="47"/>
        <end position="66"/>
    </location>
</feature>
<feature type="transmembrane region" description="Helical" evidence="6">
    <location>
        <begin position="171"/>
        <end position="188"/>
    </location>
</feature>
<reference evidence="7 8" key="1">
    <citation type="journal article" date="2013" name="Genome Announc.">
        <title>Draft Genome Sequence of Arcticibacter svalbardensis Strain MN12-7T, a Member of the Family Sphingobacteriaceae Isolated from an Arctic Soil Sample.</title>
        <authorList>
            <person name="Shivaji S."/>
            <person name="Ara S."/>
            <person name="Prasad S."/>
            <person name="Manasa B.P."/>
            <person name="Begum Z."/>
            <person name="Singh A."/>
            <person name="Kumar Pinnaka A."/>
        </authorList>
    </citation>
    <scope>NUCLEOTIDE SEQUENCE [LARGE SCALE GENOMIC DNA]</scope>
    <source>
        <strain evidence="7 8">MN12-7</strain>
    </source>
</reference>
<dbReference type="PANTHER" id="PTHR30250">
    <property type="entry name" value="PST FAMILY PREDICTED COLANIC ACID TRANSPORTER"/>
    <property type="match status" value="1"/>
</dbReference>
<feature type="transmembrane region" description="Helical" evidence="6">
    <location>
        <begin position="326"/>
        <end position="350"/>
    </location>
</feature>
<dbReference type="EMBL" id="AQPN01000098">
    <property type="protein sequence ID" value="EOR94074.1"/>
    <property type="molecule type" value="Genomic_DNA"/>
</dbReference>
<keyword evidence="3 6" id="KW-0812">Transmembrane</keyword>
<dbReference type="PANTHER" id="PTHR30250:SF26">
    <property type="entry name" value="PSMA PROTEIN"/>
    <property type="match status" value="1"/>
</dbReference>
<evidence type="ECO:0000313" key="7">
    <source>
        <dbReference type="EMBL" id="EOR94074.1"/>
    </source>
</evidence>
<name>R9GYM3_9SPHI</name>
<protein>
    <submittedName>
        <fullName evidence="7">Polysaccharide biosynthesis protein</fullName>
    </submittedName>
</protein>
<dbReference type="AlphaFoldDB" id="R9GYM3"/>
<sequence length="522" mass="59630">MLKKGSDFQRILKGISFSWIKFVLSILIGVFQTPLLFKYLPSDQLNTWYIFFSIGAFLQISDLGLVSSISRIIAYLDNSDESTQQDNGVQMFRSFKTKQIYFTALFSFNTLLFVFGFIIYFAYSYFHNDSFSSSTFSIAFVVFILGIICNMLSNIPTAILTGYRDIGYDSIVRSVVQIFYFVSLIVFLPFYHSIIFVSLAFFLQNFIQLVVLHFILYFRHISIFRIKLSVGELIKIQIVKSIYKQSFPLAINQIGTWLTTQGSVFIASIVLGPNQISDYAINQQLFTYGLAISLVLNQSMGPFIAKQYIQKNHENLVNYYVRTTTVCLFVIGIFLVTLLSVFNELISIWVGVQHSLGLNLVVFFALIAFFEVQHSVAGNFVWNMGKWPFNKLTLLAGVLNLSLGYVLGKQYGLLGIAIGTFLSKFFTLNWYVVFYCLKKLGLSVSKYLKEVMLPILFTGIITVMISSYIKGYLHIELVKPIFGIMIISAISVLIFIFIIFIFFRSAYKPLLAYVKVYREKGV</sequence>
<feature type="transmembrane region" description="Helical" evidence="6">
    <location>
        <begin position="356"/>
        <end position="377"/>
    </location>
</feature>
<keyword evidence="4 6" id="KW-1133">Transmembrane helix</keyword>
<feature type="transmembrane region" description="Helical" evidence="6">
    <location>
        <begin position="447"/>
        <end position="469"/>
    </location>
</feature>
<gene>
    <name evidence="7" type="ORF">ADIARSV_2687</name>
</gene>
<proteinExistence type="predicted"/>
<accession>R9GYM3</accession>
<keyword evidence="2" id="KW-1003">Cell membrane</keyword>
<evidence type="ECO:0000256" key="2">
    <source>
        <dbReference type="ARBA" id="ARBA00022475"/>
    </source>
</evidence>
<keyword evidence="8" id="KW-1185">Reference proteome</keyword>
<evidence type="ECO:0000256" key="5">
    <source>
        <dbReference type="ARBA" id="ARBA00023136"/>
    </source>
</evidence>
<feature type="transmembrane region" description="Helical" evidence="6">
    <location>
        <begin position="413"/>
        <end position="435"/>
    </location>
</feature>
<dbReference type="RefSeq" id="WP_016195918.1">
    <property type="nucleotide sequence ID" value="NZ_AQPN01000098.1"/>
</dbReference>
<keyword evidence="5 6" id="KW-0472">Membrane</keyword>
<evidence type="ECO:0000256" key="6">
    <source>
        <dbReference type="SAM" id="Phobius"/>
    </source>
</evidence>
<dbReference type="STRING" id="1150600.ADIARSV_2687"/>
<evidence type="ECO:0000256" key="1">
    <source>
        <dbReference type="ARBA" id="ARBA00004651"/>
    </source>
</evidence>
<feature type="transmembrane region" description="Helical" evidence="6">
    <location>
        <begin position="12"/>
        <end position="35"/>
    </location>
</feature>
<evidence type="ECO:0000313" key="8">
    <source>
        <dbReference type="Proteomes" id="UP000014174"/>
    </source>
</evidence>
<evidence type="ECO:0000256" key="4">
    <source>
        <dbReference type="ARBA" id="ARBA00022989"/>
    </source>
</evidence>
<dbReference type="OrthoDB" id="2864264at2"/>
<feature type="transmembrane region" description="Helical" evidence="6">
    <location>
        <begin position="481"/>
        <end position="503"/>
    </location>
</feature>
<feature type="transmembrane region" description="Helical" evidence="6">
    <location>
        <begin position="100"/>
        <end position="123"/>
    </location>
</feature>
<feature type="transmembrane region" description="Helical" evidence="6">
    <location>
        <begin position="389"/>
        <end position="407"/>
    </location>
</feature>
<dbReference type="eggNOG" id="COG2244">
    <property type="taxonomic scope" value="Bacteria"/>
</dbReference>
<dbReference type="InterPro" id="IPR050833">
    <property type="entry name" value="Poly_Biosynth_Transport"/>
</dbReference>
<feature type="transmembrane region" description="Helical" evidence="6">
    <location>
        <begin position="194"/>
        <end position="218"/>
    </location>
</feature>